<comment type="caution">
    <text evidence="1">The sequence shown here is derived from an EMBL/GenBank/DDBJ whole genome shotgun (WGS) entry which is preliminary data.</text>
</comment>
<accession>A0AAD6NU19</accession>
<keyword evidence="2" id="KW-1185">Reference proteome</keyword>
<organism evidence="1 2">
    <name type="scientific">Salix udensis</name>
    <dbReference type="NCBI Taxonomy" id="889485"/>
    <lineage>
        <taxon>Eukaryota</taxon>
        <taxon>Viridiplantae</taxon>
        <taxon>Streptophyta</taxon>
        <taxon>Embryophyta</taxon>
        <taxon>Tracheophyta</taxon>
        <taxon>Spermatophyta</taxon>
        <taxon>Magnoliopsida</taxon>
        <taxon>eudicotyledons</taxon>
        <taxon>Gunneridae</taxon>
        <taxon>Pentapetalae</taxon>
        <taxon>rosids</taxon>
        <taxon>fabids</taxon>
        <taxon>Malpighiales</taxon>
        <taxon>Salicaceae</taxon>
        <taxon>Saliceae</taxon>
        <taxon>Salix</taxon>
    </lineage>
</organism>
<gene>
    <name evidence="1" type="ORF">OIU84_013100</name>
</gene>
<proteinExistence type="predicted"/>
<dbReference type="PANTHER" id="PTHR34291">
    <property type="entry name" value="HYDROXYPROLINE-RICH GLYCOPROTEIN FAMILY PROTEIN"/>
    <property type="match status" value="1"/>
</dbReference>
<dbReference type="AlphaFoldDB" id="A0AAD6NU19"/>
<name>A0AAD6NU19_9ROSI</name>
<evidence type="ECO:0000313" key="2">
    <source>
        <dbReference type="Proteomes" id="UP001162972"/>
    </source>
</evidence>
<dbReference type="Proteomes" id="UP001162972">
    <property type="component" value="Chromosome 2"/>
</dbReference>
<dbReference type="InterPro" id="IPR037699">
    <property type="entry name" value="At5g65660-like"/>
</dbReference>
<evidence type="ECO:0000313" key="1">
    <source>
        <dbReference type="EMBL" id="KAJ6405055.1"/>
    </source>
</evidence>
<dbReference type="PANTHER" id="PTHR34291:SF7">
    <property type="entry name" value="PROTEIN, PUTATIVE-RELATED"/>
    <property type="match status" value="1"/>
</dbReference>
<protein>
    <submittedName>
        <fullName evidence="1">Uncharacterized protein</fullName>
    </submittedName>
</protein>
<dbReference type="EMBL" id="JAPFFJ010000017">
    <property type="protein sequence ID" value="KAJ6405055.1"/>
    <property type="molecule type" value="Genomic_DNA"/>
</dbReference>
<reference evidence="1 2" key="1">
    <citation type="journal article" date="2023" name="Int. J. Mol. Sci.">
        <title>De Novo Assembly and Annotation of 11 Diverse Shrub Willow (Salix) Genomes Reveals Novel Gene Organization in Sex-Linked Regions.</title>
        <authorList>
            <person name="Hyden B."/>
            <person name="Feng K."/>
            <person name="Yates T.B."/>
            <person name="Jawdy S."/>
            <person name="Cereghino C."/>
            <person name="Smart L.B."/>
            <person name="Muchero W."/>
        </authorList>
    </citation>
    <scope>NUCLEOTIDE SEQUENCE [LARGE SCALE GENOMIC DNA]</scope>
    <source>
        <tissue evidence="1">Shoot tip</tissue>
    </source>
</reference>
<sequence length="154" mass="17130">MNSDLNKLASPTSVPLLLCCVLRVLLHEKIKERFLAEIINGGGRSKSTVTRVPDRFGSSIVNVVYHEWPVQLLPPLGKGEENHSHIEEDIEHLPQKSSPPHVKLKKNHGQSLPVLMPGDRVPKFIAMACPCEPPRTEMIAVQVQKPPPFPAPLY</sequence>